<dbReference type="EMBL" id="CAVNYO010000138">
    <property type="protein sequence ID" value="CAK5268137.1"/>
    <property type="molecule type" value="Genomic_DNA"/>
</dbReference>
<comment type="caution">
    <text evidence="1">The sequence shown here is derived from an EMBL/GenBank/DDBJ whole genome shotgun (WGS) entry which is preliminary data.</text>
</comment>
<gene>
    <name evidence="1" type="ORF">MYCIT1_LOCUS11203</name>
</gene>
<dbReference type="AlphaFoldDB" id="A0AAD2Q2U6"/>
<evidence type="ECO:0000313" key="2">
    <source>
        <dbReference type="Proteomes" id="UP001295794"/>
    </source>
</evidence>
<accession>A0AAD2Q2U6</accession>
<keyword evidence="2" id="KW-1185">Reference proteome</keyword>
<protein>
    <submittedName>
        <fullName evidence="1">Uncharacterized protein</fullName>
    </submittedName>
</protein>
<organism evidence="1 2">
    <name type="scientific">Mycena citricolor</name>
    <dbReference type="NCBI Taxonomy" id="2018698"/>
    <lineage>
        <taxon>Eukaryota</taxon>
        <taxon>Fungi</taxon>
        <taxon>Dikarya</taxon>
        <taxon>Basidiomycota</taxon>
        <taxon>Agaricomycotina</taxon>
        <taxon>Agaricomycetes</taxon>
        <taxon>Agaricomycetidae</taxon>
        <taxon>Agaricales</taxon>
        <taxon>Marasmiineae</taxon>
        <taxon>Mycenaceae</taxon>
        <taxon>Mycena</taxon>
    </lineage>
</organism>
<name>A0AAD2Q2U6_9AGAR</name>
<evidence type="ECO:0000313" key="1">
    <source>
        <dbReference type="EMBL" id="CAK5268137.1"/>
    </source>
</evidence>
<dbReference type="Proteomes" id="UP001295794">
    <property type="component" value="Unassembled WGS sequence"/>
</dbReference>
<reference evidence="1" key="1">
    <citation type="submission" date="2023-11" db="EMBL/GenBank/DDBJ databases">
        <authorList>
            <person name="De Vega J J."/>
            <person name="De Vega J J."/>
        </authorList>
    </citation>
    <scope>NUCLEOTIDE SEQUENCE</scope>
</reference>
<sequence>MQSRTMWNLRSLWIVSLCDNQQEIMSKREVNLKTGEYNQVATVFISKSSLSHIYN</sequence>
<proteinExistence type="predicted"/>